<dbReference type="AlphaFoldDB" id="A0AAD6NHD8"/>
<protein>
    <submittedName>
        <fullName evidence="1">Uncharacterized protein</fullName>
    </submittedName>
</protein>
<reference evidence="1" key="1">
    <citation type="submission" date="2023-01" db="EMBL/GenBank/DDBJ databases">
        <title>The chitinases involved in constricting ring structure development in the nematode-trapping fungus Drechslerella dactyloides.</title>
        <authorList>
            <person name="Wang R."/>
            <person name="Zhang L."/>
            <person name="Tang P."/>
            <person name="Li S."/>
            <person name="Liang L."/>
        </authorList>
    </citation>
    <scope>NUCLEOTIDE SEQUENCE</scope>
    <source>
        <strain evidence="1">YMF1.00031</strain>
    </source>
</reference>
<evidence type="ECO:0000313" key="1">
    <source>
        <dbReference type="EMBL" id="KAJ6258370.1"/>
    </source>
</evidence>
<comment type="caution">
    <text evidence="1">The sequence shown here is derived from an EMBL/GenBank/DDBJ whole genome shotgun (WGS) entry which is preliminary data.</text>
</comment>
<proteinExistence type="predicted"/>
<evidence type="ECO:0000313" key="2">
    <source>
        <dbReference type="Proteomes" id="UP001221413"/>
    </source>
</evidence>
<accession>A0AAD6NHD8</accession>
<organism evidence="1 2">
    <name type="scientific">Drechslerella dactyloides</name>
    <name type="common">Nematode-trapping fungus</name>
    <name type="synonym">Arthrobotrys dactyloides</name>
    <dbReference type="NCBI Taxonomy" id="74499"/>
    <lineage>
        <taxon>Eukaryota</taxon>
        <taxon>Fungi</taxon>
        <taxon>Dikarya</taxon>
        <taxon>Ascomycota</taxon>
        <taxon>Pezizomycotina</taxon>
        <taxon>Orbiliomycetes</taxon>
        <taxon>Orbiliales</taxon>
        <taxon>Orbiliaceae</taxon>
        <taxon>Drechslerella</taxon>
    </lineage>
</organism>
<dbReference type="Proteomes" id="UP001221413">
    <property type="component" value="Unassembled WGS sequence"/>
</dbReference>
<keyword evidence="2" id="KW-1185">Reference proteome</keyword>
<dbReference type="EMBL" id="JAQGDS010000008">
    <property type="protein sequence ID" value="KAJ6258370.1"/>
    <property type="molecule type" value="Genomic_DNA"/>
</dbReference>
<name>A0AAD6NHD8_DREDA</name>
<gene>
    <name evidence="1" type="ORF">Dda_6410</name>
</gene>
<sequence>MLAANMANPFPRSAKGRGFAYLLLFVELVLVLLLFWSQMTVLIAAHHSWGVVACNLTRDTLVKSIQDFTELWVLGDLGAQMNGIVAQLDGLEKPKSVQAKLHSYTPSFDTPGDIHTSAPTTPASSSAWMDNILMEAFPGKFVPQTPRAYTRGRRCPVPALFHGPGPTDTRKYDLAVPGYDPWRVQRSNRTLEKPYKSSYAILGGIQPYTFSGLCVTRNAIIKVLQLGFDRERHTVSLKEA</sequence>